<name>A0A846HIW9_9CYAN</name>
<dbReference type="InterPro" id="IPR013693">
    <property type="entry name" value="SpoIID/LytB_N"/>
</dbReference>
<dbReference type="GO" id="GO:0030435">
    <property type="term" value="P:sporulation resulting in formation of a cellular spore"/>
    <property type="evidence" value="ECO:0007669"/>
    <property type="project" value="InterPro"/>
</dbReference>
<dbReference type="InterPro" id="IPR051922">
    <property type="entry name" value="Bact_Sporulation_Assoc"/>
</dbReference>
<dbReference type="Proteomes" id="UP000031549">
    <property type="component" value="Unassembled WGS sequence"/>
</dbReference>
<dbReference type="InterPro" id="IPR013486">
    <property type="entry name" value="SpoIID/LytB"/>
</dbReference>
<dbReference type="PANTHER" id="PTHR30032:SF4">
    <property type="entry name" value="AMIDASE ENHANCER"/>
    <property type="match status" value="1"/>
</dbReference>
<gene>
    <name evidence="2" type="ORF">PI95_030080</name>
</gene>
<proteinExistence type="predicted"/>
<dbReference type="GO" id="GO:0030288">
    <property type="term" value="C:outer membrane-bounded periplasmic space"/>
    <property type="evidence" value="ECO:0007669"/>
    <property type="project" value="TreeGrafter"/>
</dbReference>
<dbReference type="RefSeq" id="WP_039752874.1">
    <property type="nucleotide sequence ID" value="NZ_JTCM02000123.1"/>
</dbReference>
<dbReference type="Pfam" id="PF08486">
    <property type="entry name" value="SpoIID"/>
    <property type="match status" value="1"/>
</dbReference>
<protein>
    <submittedName>
        <fullName evidence="2">SpoIID/LytB domain-containing protein</fullName>
    </submittedName>
</protein>
<dbReference type="EMBL" id="JTCM02000123">
    <property type="protein sequence ID" value="NEU76644.1"/>
    <property type="molecule type" value="Genomic_DNA"/>
</dbReference>
<reference evidence="2 3" key="1">
    <citation type="journal article" date="2015" name="Genome Announc.">
        <title>Draft Genome Sequence of Cyanobacterium Hassallia byssoidea Strain VB512170, Isolated from Monuments in India.</title>
        <authorList>
            <person name="Singh D."/>
            <person name="Chandrababunaidu M.M."/>
            <person name="Panda A."/>
            <person name="Sen D."/>
            <person name="Bhattacharyya S."/>
            <person name="Adhikary S.P."/>
            <person name="Tripathy S."/>
        </authorList>
    </citation>
    <scope>NUCLEOTIDE SEQUENCE [LARGE SCALE GENOMIC DNA]</scope>
    <source>
        <strain evidence="2 3">VB512170</strain>
    </source>
</reference>
<dbReference type="AlphaFoldDB" id="A0A846HIW9"/>
<evidence type="ECO:0000259" key="1">
    <source>
        <dbReference type="Pfam" id="PF08486"/>
    </source>
</evidence>
<dbReference type="PANTHER" id="PTHR30032">
    <property type="entry name" value="N-ACETYLMURAMOYL-L-ALANINE AMIDASE-RELATED"/>
    <property type="match status" value="1"/>
</dbReference>
<accession>A0A846HIW9</accession>
<evidence type="ECO:0000313" key="3">
    <source>
        <dbReference type="Proteomes" id="UP000031549"/>
    </source>
</evidence>
<comment type="caution">
    <text evidence="2">The sequence shown here is derived from an EMBL/GenBank/DDBJ whole genome shotgun (WGS) entry which is preliminary data.</text>
</comment>
<organism evidence="2 3">
    <name type="scientific">Hassallia byssoidea VB512170</name>
    <dbReference type="NCBI Taxonomy" id="1304833"/>
    <lineage>
        <taxon>Bacteria</taxon>
        <taxon>Bacillati</taxon>
        <taxon>Cyanobacteriota</taxon>
        <taxon>Cyanophyceae</taxon>
        <taxon>Nostocales</taxon>
        <taxon>Tolypothrichaceae</taxon>
        <taxon>Hassallia</taxon>
    </lineage>
</organism>
<feature type="domain" description="Sporulation stage II protein D amidase enhancer LytB N-terminal" evidence="1">
    <location>
        <begin position="123"/>
        <end position="215"/>
    </location>
</feature>
<sequence>MKLQLLLGSLFSQIKVRHWWIGILFWIVLVAPAQASVILRVAIERGVNQVKVGSSTTAIVKDGSGRTLGQLPSMSSYYAQAIPGGVALDRWRSGLFWIEPTAKGFVYIGDRWYRGRTLVVPTDKGVTAVNWVDIEEYLYSVIGGEMDANWPQEALQAQAIAARTYALYEREKQRSNPIYDVGDTPDRWQIYKGVISESGGTYKAVDATAGLVLTYKNQIILSVFHACSGGHTENVEDVWGNTLPYLRAVQDFDQNISECNWVKTFSSAQISAMIPGVGNVKDMLPQAFSPFRSVKTLKIVGDKGTKVLQGEQVRTALKLKSTRFNVSKQTDGSFVVQGLGYGHGLGMSQWGAYNLARRGVNHLQILGHYYQGVALTPIRVK</sequence>
<dbReference type="NCBIfam" id="TIGR02669">
    <property type="entry name" value="SpoIID_LytB"/>
    <property type="match status" value="1"/>
</dbReference>
<keyword evidence="3" id="KW-1185">Reference proteome</keyword>
<evidence type="ECO:0000313" key="2">
    <source>
        <dbReference type="EMBL" id="NEU76644.1"/>
    </source>
</evidence>